<organism evidence="2 3">
    <name type="scientific">Streptomyces canus</name>
    <dbReference type="NCBI Taxonomy" id="58343"/>
    <lineage>
        <taxon>Bacteria</taxon>
        <taxon>Bacillati</taxon>
        <taxon>Actinomycetota</taxon>
        <taxon>Actinomycetes</taxon>
        <taxon>Kitasatosporales</taxon>
        <taxon>Streptomycetaceae</taxon>
        <taxon>Streptomyces</taxon>
        <taxon>Streptomyces aurantiacus group</taxon>
    </lineage>
</organism>
<evidence type="ECO:0000256" key="1">
    <source>
        <dbReference type="SAM" id="MobiDB-lite"/>
    </source>
</evidence>
<feature type="compositionally biased region" description="Low complexity" evidence="1">
    <location>
        <begin position="57"/>
        <end position="67"/>
    </location>
</feature>
<feature type="compositionally biased region" description="Low complexity" evidence="1">
    <location>
        <begin position="268"/>
        <end position="291"/>
    </location>
</feature>
<feature type="compositionally biased region" description="Basic residues" evidence="1">
    <location>
        <begin position="1"/>
        <end position="16"/>
    </location>
</feature>
<gene>
    <name evidence="2" type="ORF">QFZ22_008235</name>
</gene>
<evidence type="ECO:0000313" key="3">
    <source>
        <dbReference type="Proteomes" id="UP001234216"/>
    </source>
</evidence>
<name>A0AAW8FT81_9ACTN</name>
<feature type="compositionally biased region" description="Low complexity" evidence="1">
    <location>
        <begin position="120"/>
        <end position="143"/>
    </location>
</feature>
<feature type="compositionally biased region" description="Basic residues" evidence="1">
    <location>
        <begin position="297"/>
        <end position="307"/>
    </location>
</feature>
<feature type="region of interest" description="Disordered" evidence="1">
    <location>
        <begin position="192"/>
        <end position="349"/>
    </location>
</feature>
<sequence>MSRVARPRPRARPARRRPAEPAPPGPSAPGSRPRRCAPRARVPAAACCSNRPTARMSSSPAANPAPSLTCLKWSTSSRLSANVRPAAIRRSTSTVIASEPGSHVSGLSPAASSTRVSLGARTRSASSTTPTQRPSRSTTATSSDVRSRPYVGDHVQDLPRGGVDPHRPWWISELRGGAFGVQGVSVAADIGGRKRDRCTERNGTPFLPTSRPPTRRAPRSAAPSPDPRRRWPATTRQVARTPVPNDRTAVATCQRGSGAERTPPPREAGTAARTACPAPTARRPTAGPRTAVPSPLPRRRGAPRVRRTGSASPVPPKAGPAATRRASRARATCRQAVSVVRPRPARRPR</sequence>
<protein>
    <submittedName>
        <fullName evidence="2">Uncharacterized protein</fullName>
    </submittedName>
</protein>
<dbReference type="EMBL" id="JAUSZV010000005">
    <property type="protein sequence ID" value="MDQ0912250.1"/>
    <property type="molecule type" value="Genomic_DNA"/>
</dbReference>
<accession>A0AAW8FT81</accession>
<comment type="caution">
    <text evidence="2">The sequence shown here is derived from an EMBL/GenBank/DDBJ whole genome shotgun (WGS) entry which is preliminary data.</text>
</comment>
<dbReference type="AlphaFoldDB" id="A0AAW8FT81"/>
<feature type="compositionally biased region" description="Low complexity" evidence="1">
    <location>
        <begin position="319"/>
        <end position="342"/>
    </location>
</feature>
<proteinExistence type="predicted"/>
<feature type="region of interest" description="Disordered" evidence="1">
    <location>
        <begin position="1"/>
        <end position="163"/>
    </location>
</feature>
<reference evidence="2" key="1">
    <citation type="submission" date="2023-07" db="EMBL/GenBank/DDBJ databases">
        <title>Comparative genomics of wheat-associated soil bacteria to identify genetic determinants of phenazine resistance.</title>
        <authorList>
            <person name="Mouncey N."/>
        </authorList>
    </citation>
    <scope>NUCLEOTIDE SEQUENCE</scope>
    <source>
        <strain evidence="2">V4I22</strain>
    </source>
</reference>
<dbReference type="Proteomes" id="UP001234216">
    <property type="component" value="Unassembled WGS sequence"/>
</dbReference>
<evidence type="ECO:0000313" key="2">
    <source>
        <dbReference type="EMBL" id="MDQ0912250.1"/>
    </source>
</evidence>